<evidence type="ECO:0000256" key="2">
    <source>
        <dbReference type="ARBA" id="ARBA00004651"/>
    </source>
</evidence>
<feature type="modified residue" description="Phosphohistidine" evidence="18">
    <location>
        <position position="1104"/>
    </location>
</feature>
<dbReference type="Proteomes" id="UP000199675">
    <property type="component" value="Unassembled WGS sequence"/>
</dbReference>
<evidence type="ECO:0000313" key="27">
    <source>
        <dbReference type="EMBL" id="SDX15548.1"/>
    </source>
</evidence>
<dbReference type="FunFam" id="3.30.450.20:FF:000060">
    <property type="entry name" value="Sensor protein FixL"/>
    <property type="match status" value="1"/>
</dbReference>
<dbReference type="PROSITE" id="PS50113">
    <property type="entry name" value="PAC"/>
    <property type="match status" value="1"/>
</dbReference>
<dbReference type="PANTHER" id="PTHR45339">
    <property type="entry name" value="HYBRID SIGNAL TRANSDUCTION HISTIDINE KINASE J"/>
    <property type="match status" value="1"/>
</dbReference>
<evidence type="ECO:0000256" key="5">
    <source>
        <dbReference type="ARBA" id="ARBA00022553"/>
    </source>
</evidence>
<keyword evidence="9" id="KW-0418">Kinase</keyword>
<accession>A0A1H2ZEZ5</accession>
<dbReference type="SMART" id="SM00091">
    <property type="entry name" value="PAS"/>
    <property type="match status" value="2"/>
</dbReference>
<reference evidence="27 28" key="1">
    <citation type="submission" date="2016-10" db="EMBL/GenBank/DDBJ databases">
        <authorList>
            <person name="de Groot N.N."/>
        </authorList>
    </citation>
    <scope>NUCLEOTIDE SEQUENCE [LARGE SCALE GENOMIC DNA]</scope>
    <source>
        <strain evidence="27 28">CGMCC 1.7059</strain>
    </source>
</reference>
<dbReference type="InterPro" id="IPR000700">
    <property type="entry name" value="PAS-assoc_C"/>
</dbReference>
<dbReference type="PROSITE" id="PS50109">
    <property type="entry name" value="HIS_KIN"/>
    <property type="match status" value="1"/>
</dbReference>
<evidence type="ECO:0000313" key="28">
    <source>
        <dbReference type="Proteomes" id="UP000199675"/>
    </source>
</evidence>
<comment type="subcellular location">
    <subcellularLocation>
        <location evidence="2">Cell membrane</location>
        <topology evidence="2">Multi-pass membrane protein</topology>
    </subcellularLocation>
</comment>
<keyword evidence="8" id="KW-0547">Nucleotide-binding</keyword>
<feature type="transmembrane region" description="Helical" evidence="20">
    <location>
        <begin position="18"/>
        <end position="38"/>
    </location>
</feature>
<dbReference type="GO" id="GO:0000155">
    <property type="term" value="F:phosphorelay sensor kinase activity"/>
    <property type="evidence" value="ECO:0007669"/>
    <property type="project" value="InterPro"/>
</dbReference>
<dbReference type="FunFam" id="1.10.287.130:FF:000002">
    <property type="entry name" value="Two-component osmosensing histidine kinase"/>
    <property type="match status" value="1"/>
</dbReference>
<evidence type="ECO:0000259" key="26">
    <source>
        <dbReference type="PROSITE" id="PS50894"/>
    </source>
</evidence>
<dbReference type="InterPro" id="IPR004358">
    <property type="entry name" value="Sig_transdc_His_kin-like_C"/>
</dbReference>
<dbReference type="Gene3D" id="3.40.50.2300">
    <property type="match status" value="1"/>
</dbReference>
<evidence type="ECO:0000256" key="13">
    <source>
        <dbReference type="ARBA" id="ARBA00023136"/>
    </source>
</evidence>
<dbReference type="Pfam" id="PF02518">
    <property type="entry name" value="HATPase_c"/>
    <property type="match status" value="1"/>
</dbReference>
<dbReference type="GO" id="GO:0006355">
    <property type="term" value="P:regulation of DNA-templated transcription"/>
    <property type="evidence" value="ECO:0007669"/>
    <property type="project" value="InterPro"/>
</dbReference>
<dbReference type="PROSITE" id="PS50112">
    <property type="entry name" value="PAS"/>
    <property type="match status" value="1"/>
</dbReference>
<comment type="function">
    <text evidence="14">Putative oxygen sensor; modulates the activity of FixJ, a transcriptional activator of nitrogen fixation fixK gene. FixL probably acts as a kinase that phosphorylates FixJ.</text>
</comment>
<feature type="domain" description="HPt" evidence="26">
    <location>
        <begin position="1060"/>
        <end position="1162"/>
    </location>
</feature>
<dbReference type="SUPFAM" id="SSF158472">
    <property type="entry name" value="HAMP domain-like"/>
    <property type="match status" value="1"/>
</dbReference>
<dbReference type="Pfam" id="PF00989">
    <property type="entry name" value="PAS"/>
    <property type="match status" value="1"/>
</dbReference>
<dbReference type="InterPro" id="IPR013767">
    <property type="entry name" value="PAS_fold"/>
</dbReference>
<gene>
    <name evidence="27" type="ORF">SAMN04487960_106287</name>
</gene>
<dbReference type="SUPFAM" id="SSF47384">
    <property type="entry name" value="Homodimeric domain of signal transducing histidine kinase"/>
    <property type="match status" value="1"/>
</dbReference>
<dbReference type="SMART" id="SM00387">
    <property type="entry name" value="HATPase_c"/>
    <property type="match status" value="1"/>
</dbReference>
<evidence type="ECO:0000256" key="9">
    <source>
        <dbReference type="ARBA" id="ARBA00022777"/>
    </source>
</evidence>
<dbReference type="InterPro" id="IPR003594">
    <property type="entry name" value="HATPase_dom"/>
</dbReference>
<evidence type="ECO:0000256" key="10">
    <source>
        <dbReference type="ARBA" id="ARBA00022840"/>
    </source>
</evidence>
<dbReference type="InterPro" id="IPR001789">
    <property type="entry name" value="Sig_transdc_resp-reg_receiver"/>
</dbReference>
<keyword evidence="11 20" id="KW-1133">Transmembrane helix</keyword>
<dbReference type="CDD" id="cd00088">
    <property type="entry name" value="HPT"/>
    <property type="match status" value="1"/>
</dbReference>
<evidence type="ECO:0000256" key="6">
    <source>
        <dbReference type="ARBA" id="ARBA00022679"/>
    </source>
</evidence>
<dbReference type="InterPro" id="IPR003660">
    <property type="entry name" value="HAMP_dom"/>
</dbReference>
<evidence type="ECO:0000256" key="7">
    <source>
        <dbReference type="ARBA" id="ARBA00022692"/>
    </source>
</evidence>
<feature type="domain" description="PAS" evidence="23">
    <location>
        <begin position="517"/>
        <end position="587"/>
    </location>
</feature>
<evidence type="ECO:0000256" key="4">
    <source>
        <dbReference type="ARBA" id="ARBA00022475"/>
    </source>
</evidence>
<dbReference type="Gene3D" id="1.20.120.160">
    <property type="entry name" value="HPT domain"/>
    <property type="match status" value="1"/>
</dbReference>
<dbReference type="Pfam" id="PF00072">
    <property type="entry name" value="Response_reg"/>
    <property type="match status" value="1"/>
</dbReference>
<dbReference type="EC" id="2.7.13.3" evidence="3"/>
<dbReference type="GO" id="GO:0005886">
    <property type="term" value="C:plasma membrane"/>
    <property type="evidence" value="ECO:0007669"/>
    <property type="project" value="UniProtKB-SubCell"/>
</dbReference>
<dbReference type="SUPFAM" id="SSF52172">
    <property type="entry name" value="CheY-like"/>
    <property type="match status" value="1"/>
</dbReference>
<dbReference type="SUPFAM" id="SSF55785">
    <property type="entry name" value="PYP-like sensor domain (PAS domain)"/>
    <property type="match status" value="2"/>
</dbReference>
<feature type="modified residue" description="4-aspartylphosphate" evidence="19">
    <location>
        <position position="954"/>
    </location>
</feature>
<dbReference type="Gene3D" id="1.10.8.500">
    <property type="entry name" value="HAMP domain in histidine kinase"/>
    <property type="match status" value="1"/>
</dbReference>
<dbReference type="Gene3D" id="3.30.450.20">
    <property type="entry name" value="PAS domain"/>
    <property type="match status" value="3"/>
</dbReference>
<evidence type="ECO:0000256" key="8">
    <source>
        <dbReference type="ARBA" id="ARBA00022741"/>
    </source>
</evidence>
<keyword evidence="4" id="KW-1003">Cell membrane</keyword>
<dbReference type="PANTHER" id="PTHR45339:SF1">
    <property type="entry name" value="HYBRID SIGNAL TRANSDUCTION HISTIDINE KINASE J"/>
    <property type="match status" value="1"/>
</dbReference>
<dbReference type="FunFam" id="3.30.565.10:FF:000010">
    <property type="entry name" value="Sensor histidine kinase RcsC"/>
    <property type="match status" value="1"/>
</dbReference>
<dbReference type="Pfam" id="PF00512">
    <property type="entry name" value="HisKA"/>
    <property type="match status" value="1"/>
</dbReference>
<dbReference type="InterPro" id="IPR036641">
    <property type="entry name" value="HPT_dom_sf"/>
</dbReference>
<keyword evidence="28" id="KW-1185">Reference proteome</keyword>
<evidence type="ECO:0000256" key="12">
    <source>
        <dbReference type="ARBA" id="ARBA00023012"/>
    </source>
</evidence>
<dbReference type="CDD" id="cd17546">
    <property type="entry name" value="REC_hyHK_CKI1_RcsC-like"/>
    <property type="match status" value="1"/>
</dbReference>
<dbReference type="SUPFAM" id="SSF47226">
    <property type="entry name" value="Histidine-containing phosphotransfer domain, HPT domain"/>
    <property type="match status" value="1"/>
</dbReference>
<dbReference type="InterPro" id="IPR003661">
    <property type="entry name" value="HisK_dim/P_dom"/>
</dbReference>
<dbReference type="NCBIfam" id="TIGR00229">
    <property type="entry name" value="sensory_box"/>
    <property type="match status" value="1"/>
</dbReference>
<dbReference type="PROSITE" id="PS50894">
    <property type="entry name" value="HPT"/>
    <property type="match status" value="1"/>
</dbReference>
<feature type="domain" description="Histidine kinase" evidence="21">
    <location>
        <begin position="662"/>
        <end position="879"/>
    </location>
</feature>
<protein>
    <recommendedName>
        <fullName evidence="17">Sensor protein FixL</fullName>
        <ecNumber evidence="3">2.7.13.3</ecNumber>
    </recommendedName>
    <alternativeName>
        <fullName evidence="16">Sensory/regulatory protein RpfC</fullName>
    </alternativeName>
</protein>
<dbReference type="PRINTS" id="PR00344">
    <property type="entry name" value="BCTRLSENSOR"/>
</dbReference>
<evidence type="ECO:0000256" key="17">
    <source>
        <dbReference type="ARBA" id="ARBA00070616"/>
    </source>
</evidence>
<dbReference type="InterPro" id="IPR035965">
    <property type="entry name" value="PAS-like_dom_sf"/>
</dbReference>
<dbReference type="SMART" id="SM00388">
    <property type="entry name" value="HisKA"/>
    <property type="match status" value="1"/>
</dbReference>
<dbReference type="GO" id="GO:0005524">
    <property type="term" value="F:ATP binding"/>
    <property type="evidence" value="ECO:0007669"/>
    <property type="project" value="UniProtKB-KW"/>
</dbReference>
<feature type="domain" description="PAC" evidence="24">
    <location>
        <begin position="594"/>
        <end position="644"/>
    </location>
</feature>
<name>A0A1H2ZEZ5_9GAMM</name>
<evidence type="ECO:0000259" key="25">
    <source>
        <dbReference type="PROSITE" id="PS50885"/>
    </source>
</evidence>
<evidence type="ECO:0000256" key="19">
    <source>
        <dbReference type="PROSITE-ProRule" id="PRU00169"/>
    </source>
</evidence>
<dbReference type="Gene3D" id="1.10.287.130">
    <property type="match status" value="1"/>
</dbReference>
<dbReference type="SUPFAM" id="SSF55874">
    <property type="entry name" value="ATPase domain of HSP90 chaperone/DNA topoisomerase II/histidine kinase"/>
    <property type="match status" value="1"/>
</dbReference>
<keyword evidence="7 20" id="KW-0812">Transmembrane</keyword>
<dbReference type="STRING" id="488533.SAMN04487960_106287"/>
<evidence type="ECO:0000256" key="1">
    <source>
        <dbReference type="ARBA" id="ARBA00000085"/>
    </source>
</evidence>
<sequence>MKPVSIEPWSRLSLRSRMLITFITAALLPSLLISLYGLSDEKQRMQSEALATLSETMDLRASRLTVFIGEQKRHLATLAYDPALQDIFDQLEKASAAGLNTPHYRDFAALKATEIQTHLKAINYYDFLFIKTNGDIISALRQQDQIGDNLFTEPEAAPTLSKAVQYALTTLSSISSGIERSDRWTLFIATPIYVKNTLLGVIAIQLELEDVASTLLYDTAYGKAGISAIVQSDLTNTLNEVRLTTPDQSFSSANDQETRARLLSHLEATPSITGQNGDYSTFSVYDKNYLVFYRELPILGAGLAVAFDQSTAFQAISHKILVWLYLLIATLGFSILLGLMVTRSLTRPISELIRATNEFSAGNLQHKINLHGRDELAQLGMSFNQMASDLTHDRAQLEGEQQKLQKILSNSPIGLGISVQGQLCFANPKLEEMLQVQVGMSMEDLYVQPGSHASIMNELKAKGFLLGHEVQLYGRNGAIRDVLNNYVVMPFSGEESVLVWSIDITDRKQIERDIQAKEERLRSIINSAIDGIVVIDEKGIILEFSPAAESIFGYSASEVLGQNVSLLTPSPHRERHDTYIQHYLKVRQSNIVGASREVEAVRKGGNHFPLYLAVSETPIRDQLFFTAIVRDITKEKEVERELESQKSRAEAASRAKSAFMANMSHEIRTPMNAIMGFSELLLNTTGLSEEARSQAEIILTSSQSLLAIIDDILDLSKLEAGRMSLETVAFHLPSLLNDAISMVNRKAAEKGLNISLDVEAGTIENVLGDPTRLRQIVLNLLSNAVKFTPSGHVGVRLHRNGSLTCVTVKDTGIGMDSEQLAHVFEPFSQADESITRRFGGTGLGLTICKQLAERMSGRIHAQSTLNKGTSFTVELPLPPAPTVTEREGNLPSAGHSMPLPSRRFSILLAEDIDTNAQLVTTRLSSEGHQVTRVRNGMEALNTFKTGDYDLILMDMLMPVMDGLEATRQIRAIEDEHTPIIALTASVTEEDYTNCLAAGMDSVQRKPVNITELLEHIEAIVPEQRGTPGLQTAYVPASNGLDLAPLGHLVDIASAPGLWSDKTAYANGLRLFAKQIQKDLSQLDHVLHQKTLSSQDARAVKETAHAVKGSAANLGFSSVTRAAETLESSIDTAGTITSFADVQSLRSTLSEAATAIDSCLRSALNEDNDQPLNIDQTLAGTLLRTLLASFEFLNPDRSRSILKELEACWHKQDVLPLYKALEQFDFALAERLTRALLESIEAPGDR</sequence>
<keyword evidence="6" id="KW-0808">Transferase</keyword>
<dbReference type="InterPro" id="IPR005467">
    <property type="entry name" value="His_kinase_dom"/>
</dbReference>
<dbReference type="Pfam" id="PF00672">
    <property type="entry name" value="HAMP"/>
    <property type="match status" value="1"/>
</dbReference>
<feature type="transmembrane region" description="Helical" evidence="20">
    <location>
        <begin position="320"/>
        <end position="341"/>
    </location>
</feature>
<dbReference type="CDD" id="cd16922">
    <property type="entry name" value="HATPase_EvgS-ArcB-TorS-like"/>
    <property type="match status" value="1"/>
</dbReference>
<dbReference type="CDD" id="cd00082">
    <property type="entry name" value="HisKA"/>
    <property type="match status" value="1"/>
</dbReference>
<dbReference type="PROSITE" id="PS50110">
    <property type="entry name" value="RESPONSE_REGULATORY"/>
    <property type="match status" value="1"/>
</dbReference>
<keyword evidence="12" id="KW-0902">Two-component regulatory system</keyword>
<dbReference type="InterPro" id="IPR011006">
    <property type="entry name" value="CheY-like_superfamily"/>
</dbReference>
<feature type="domain" description="HAMP" evidence="25">
    <location>
        <begin position="343"/>
        <end position="395"/>
    </location>
</feature>
<evidence type="ECO:0000259" key="22">
    <source>
        <dbReference type="PROSITE" id="PS50110"/>
    </source>
</evidence>
<proteinExistence type="predicted"/>
<evidence type="ECO:0000256" key="14">
    <source>
        <dbReference type="ARBA" id="ARBA00059827"/>
    </source>
</evidence>
<dbReference type="InterPro" id="IPR036097">
    <property type="entry name" value="HisK_dim/P_sf"/>
</dbReference>
<evidence type="ECO:0000256" key="3">
    <source>
        <dbReference type="ARBA" id="ARBA00012438"/>
    </source>
</evidence>
<feature type="domain" description="Response regulatory" evidence="22">
    <location>
        <begin position="905"/>
        <end position="1020"/>
    </location>
</feature>
<comment type="catalytic activity">
    <reaction evidence="1">
        <text>ATP + protein L-histidine = ADP + protein N-phospho-L-histidine.</text>
        <dbReference type="EC" id="2.7.13.3"/>
    </reaction>
</comment>
<evidence type="ECO:0000259" key="23">
    <source>
        <dbReference type="PROSITE" id="PS50112"/>
    </source>
</evidence>
<comment type="subunit">
    <text evidence="15">At low DSF concentrations, interacts with RpfF.</text>
</comment>
<dbReference type="Pfam" id="PF01627">
    <property type="entry name" value="Hpt"/>
    <property type="match status" value="1"/>
</dbReference>
<keyword evidence="13 20" id="KW-0472">Membrane</keyword>
<evidence type="ECO:0000256" key="20">
    <source>
        <dbReference type="SAM" id="Phobius"/>
    </source>
</evidence>
<evidence type="ECO:0000256" key="18">
    <source>
        <dbReference type="PROSITE-ProRule" id="PRU00110"/>
    </source>
</evidence>
<dbReference type="SMART" id="SM00448">
    <property type="entry name" value="REC"/>
    <property type="match status" value="1"/>
</dbReference>
<dbReference type="CDD" id="cd00130">
    <property type="entry name" value="PAS"/>
    <property type="match status" value="1"/>
</dbReference>
<keyword evidence="10" id="KW-0067">ATP-binding</keyword>
<dbReference type="EMBL" id="FNNE01000006">
    <property type="protein sequence ID" value="SDX15548.1"/>
    <property type="molecule type" value="Genomic_DNA"/>
</dbReference>
<organism evidence="27 28">
    <name type="scientific">Marinobacter mobilis</name>
    <dbReference type="NCBI Taxonomy" id="488533"/>
    <lineage>
        <taxon>Bacteria</taxon>
        <taxon>Pseudomonadati</taxon>
        <taxon>Pseudomonadota</taxon>
        <taxon>Gammaproteobacteria</taxon>
        <taxon>Pseudomonadales</taxon>
        <taxon>Marinobacteraceae</taxon>
        <taxon>Marinobacter</taxon>
    </lineage>
</organism>
<keyword evidence="5 19" id="KW-0597">Phosphoprotein</keyword>
<dbReference type="InterPro" id="IPR036890">
    <property type="entry name" value="HATPase_C_sf"/>
</dbReference>
<dbReference type="SMART" id="SM00304">
    <property type="entry name" value="HAMP"/>
    <property type="match status" value="1"/>
</dbReference>
<evidence type="ECO:0000256" key="11">
    <source>
        <dbReference type="ARBA" id="ARBA00022989"/>
    </source>
</evidence>
<dbReference type="Pfam" id="PF13426">
    <property type="entry name" value="PAS_9"/>
    <property type="match status" value="1"/>
</dbReference>
<evidence type="ECO:0000256" key="16">
    <source>
        <dbReference type="ARBA" id="ARBA00068150"/>
    </source>
</evidence>
<dbReference type="PROSITE" id="PS50885">
    <property type="entry name" value="HAMP"/>
    <property type="match status" value="1"/>
</dbReference>
<evidence type="ECO:0000259" key="21">
    <source>
        <dbReference type="PROSITE" id="PS50109"/>
    </source>
</evidence>
<dbReference type="InterPro" id="IPR000014">
    <property type="entry name" value="PAS"/>
</dbReference>
<evidence type="ECO:0000256" key="15">
    <source>
        <dbReference type="ARBA" id="ARBA00064003"/>
    </source>
</evidence>
<dbReference type="AlphaFoldDB" id="A0A1H2ZEZ5"/>
<evidence type="ECO:0000259" key="24">
    <source>
        <dbReference type="PROSITE" id="PS50113"/>
    </source>
</evidence>
<dbReference type="CDD" id="cd06225">
    <property type="entry name" value="HAMP"/>
    <property type="match status" value="1"/>
</dbReference>
<dbReference type="Gene3D" id="3.30.565.10">
    <property type="entry name" value="Histidine kinase-like ATPase, C-terminal domain"/>
    <property type="match status" value="1"/>
</dbReference>
<dbReference type="InterPro" id="IPR008207">
    <property type="entry name" value="Sig_transdc_His_kin_Hpt_dom"/>
</dbReference>